<dbReference type="EMBL" id="ASRX01000039">
    <property type="protein sequence ID" value="EYF04002.1"/>
    <property type="molecule type" value="Genomic_DNA"/>
</dbReference>
<evidence type="ECO:0000256" key="1">
    <source>
        <dbReference type="SAM" id="MobiDB-lite"/>
    </source>
</evidence>
<accession>A0A017T4S4</accession>
<sequence>MELGHGGRTMRDPPWVVKESADPGATLQPLHAGGGLARRAVRGDVREVAGRALFFQGTSSCSSSGFSSVTSLVRRERALLGTRGRSAGARGAGQAALVHKAHFPAETRVHAAASEDPAGAPDGCGARRRRGRPSWQQTWMPRARSSGWGLHIVEAKHTLISCRHYEKRNSWGLCSWSLARSPCESRSGLRRPRQNNHSPPSSRRATPAPSWCAETPPRRTSTPP</sequence>
<organism evidence="2 3">
    <name type="scientific">Chondromyces apiculatus DSM 436</name>
    <dbReference type="NCBI Taxonomy" id="1192034"/>
    <lineage>
        <taxon>Bacteria</taxon>
        <taxon>Pseudomonadati</taxon>
        <taxon>Myxococcota</taxon>
        <taxon>Polyangia</taxon>
        <taxon>Polyangiales</taxon>
        <taxon>Polyangiaceae</taxon>
        <taxon>Chondromyces</taxon>
    </lineage>
</organism>
<reference evidence="2 3" key="1">
    <citation type="submission" date="2013-05" db="EMBL/GenBank/DDBJ databases">
        <title>Genome assembly of Chondromyces apiculatus DSM 436.</title>
        <authorList>
            <person name="Sharma G."/>
            <person name="Khatri I."/>
            <person name="Kaur C."/>
            <person name="Mayilraj S."/>
            <person name="Subramanian S."/>
        </authorList>
    </citation>
    <scope>NUCLEOTIDE SEQUENCE [LARGE SCALE GENOMIC DNA]</scope>
    <source>
        <strain evidence="2 3">DSM 436</strain>
    </source>
</reference>
<comment type="caution">
    <text evidence="2">The sequence shown here is derived from an EMBL/GenBank/DDBJ whole genome shotgun (WGS) entry which is preliminary data.</text>
</comment>
<feature type="compositionally biased region" description="Low complexity" evidence="1">
    <location>
        <begin position="198"/>
        <end position="210"/>
    </location>
</feature>
<evidence type="ECO:0000313" key="3">
    <source>
        <dbReference type="Proteomes" id="UP000019678"/>
    </source>
</evidence>
<keyword evidence="3" id="KW-1185">Reference proteome</keyword>
<proteinExistence type="predicted"/>
<feature type="region of interest" description="Disordered" evidence="1">
    <location>
        <begin position="1"/>
        <end position="31"/>
    </location>
</feature>
<evidence type="ECO:0000313" key="2">
    <source>
        <dbReference type="EMBL" id="EYF04002.1"/>
    </source>
</evidence>
<feature type="region of interest" description="Disordered" evidence="1">
    <location>
        <begin position="182"/>
        <end position="224"/>
    </location>
</feature>
<protein>
    <submittedName>
        <fullName evidence="2">Uncharacterized protein</fullName>
    </submittedName>
</protein>
<dbReference type="Proteomes" id="UP000019678">
    <property type="component" value="Unassembled WGS sequence"/>
</dbReference>
<dbReference type="STRING" id="1192034.CAP_4876"/>
<gene>
    <name evidence="2" type="ORF">CAP_4876</name>
</gene>
<name>A0A017T4S4_9BACT</name>
<feature type="region of interest" description="Disordered" evidence="1">
    <location>
        <begin position="111"/>
        <end position="141"/>
    </location>
</feature>
<dbReference type="AlphaFoldDB" id="A0A017T4S4"/>